<evidence type="ECO:0000313" key="2">
    <source>
        <dbReference type="EMBL" id="OEO33075.1"/>
    </source>
</evidence>
<feature type="transmembrane region" description="Helical" evidence="1">
    <location>
        <begin position="147"/>
        <end position="171"/>
    </location>
</feature>
<dbReference type="EMBL" id="LAJE02000035">
    <property type="protein sequence ID" value="OEO33075.1"/>
    <property type="molecule type" value="Genomic_DNA"/>
</dbReference>
<gene>
    <name evidence="2" type="ORF">VW23_000695</name>
</gene>
<dbReference type="PANTHER" id="PTHR38457">
    <property type="entry name" value="REGULATOR ABRB-RELATED"/>
    <property type="match status" value="1"/>
</dbReference>
<protein>
    <recommendedName>
        <fullName evidence="4">Ammonia monooxygenase</fullName>
    </recommendedName>
</protein>
<evidence type="ECO:0008006" key="4">
    <source>
        <dbReference type="Google" id="ProtNLM"/>
    </source>
</evidence>
<evidence type="ECO:0000256" key="1">
    <source>
        <dbReference type="SAM" id="Phobius"/>
    </source>
</evidence>
<dbReference type="Pfam" id="PF05145">
    <property type="entry name" value="AbrB"/>
    <property type="match status" value="1"/>
</dbReference>
<accession>A0A1E5XWW6</accession>
<dbReference type="InterPro" id="IPR017516">
    <property type="entry name" value="AbrB_dup"/>
</dbReference>
<keyword evidence="3" id="KW-1185">Reference proteome</keyword>
<feature type="transmembrane region" description="Helical" evidence="1">
    <location>
        <begin position="122"/>
        <end position="141"/>
    </location>
</feature>
<reference evidence="2 3" key="1">
    <citation type="journal article" date="2015" name="Genome Announc.">
        <title>Genome Assemblies of Three Soil-Associated Devosia species: D. insulae, D. limi, and D. soli.</title>
        <authorList>
            <person name="Hassan Y.I."/>
            <person name="Lepp D."/>
            <person name="Zhou T."/>
        </authorList>
    </citation>
    <scope>NUCLEOTIDE SEQUENCE [LARGE SCALE GENOMIC DNA]</scope>
    <source>
        <strain evidence="2 3">DS-56</strain>
    </source>
</reference>
<dbReference type="PANTHER" id="PTHR38457:SF1">
    <property type="entry name" value="REGULATOR ABRB-RELATED"/>
    <property type="match status" value="1"/>
</dbReference>
<keyword evidence="1" id="KW-1133">Transmembrane helix</keyword>
<feature type="transmembrane region" description="Helical" evidence="1">
    <location>
        <begin position="323"/>
        <end position="344"/>
    </location>
</feature>
<feature type="transmembrane region" description="Helical" evidence="1">
    <location>
        <begin position="235"/>
        <end position="252"/>
    </location>
</feature>
<comment type="caution">
    <text evidence="2">The sequence shown here is derived from an EMBL/GenBank/DDBJ whole genome shotgun (WGS) entry which is preliminary data.</text>
</comment>
<dbReference type="RefSeq" id="WP_069907794.1">
    <property type="nucleotide sequence ID" value="NZ_LAJE02000035.1"/>
</dbReference>
<dbReference type="OrthoDB" id="7157734at2"/>
<organism evidence="2 3">
    <name type="scientific">Devosia insulae DS-56</name>
    <dbReference type="NCBI Taxonomy" id="1116389"/>
    <lineage>
        <taxon>Bacteria</taxon>
        <taxon>Pseudomonadati</taxon>
        <taxon>Pseudomonadota</taxon>
        <taxon>Alphaproteobacteria</taxon>
        <taxon>Hyphomicrobiales</taxon>
        <taxon>Devosiaceae</taxon>
        <taxon>Devosia</taxon>
    </lineage>
</organism>
<feature type="transmembrane region" description="Helical" evidence="1">
    <location>
        <begin position="12"/>
        <end position="30"/>
    </location>
</feature>
<feature type="transmembrane region" description="Helical" evidence="1">
    <location>
        <begin position="264"/>
        <end position="289"/>
    </location>
</feature>
<feature type="transmembrane region" description="Helical" evidence="1">
    <location>
        <begin position="90"/>
        <end position="110"/>
    </location>
</feature>
<keyword evidence="1" id="KW-0812">Transmembrane</keyword>
<dbReference type="InterPro" id="IPR007820">
    <property type="entry name" value="AbrB_fam"/>
</dbReference>
<name>A0A1E5XWW6_9HYPH</name>
<evidence type="ECO:0000313" key="3">
    <source>
        <dbReference type="Proteomes" id="UP000095463"/>
    </source>
</evidence>
<feature type="transmembrane region" description="Helical" evidence="1">
    <location>
        <begin position="36"/>
        <end position="53"/>
    </location>
</feature>
<dbReference type="Proteomes" id="UP000095463">
    <property type="component" value="Unassembled WGS sequence"/>
</dbReference>
<feature type="transmembrane region" description="Helical" evidence="1">
    <location>
        <begin position="209"/>
        <end position="228"/>
    </location>
</feature>
<dbReference type="GO" id="GO:0010468">
    <property type="term" value="P:regulation of gene expression"/>
    <property type="evidence" value="ECO:0007669"/>
    <property type="project" value="InterPro"/>
</dbReference>
<feature type="transmembrane region" description="Helical" evidence="1">
    <location>
        <begin position="296"/>
        <end position="317"/>
    </location>
</feature>
<feature type="transmembrane region" description="Helical" evidence="1">
    <location>
        <begin position="183"/>
        <end position="203"/>
    </location>
</feature>
<dbReference type="AlphaFoldDB" id="A0A1E5XWW6"/>
<dbReference type="NCBIfam" id="TIGR03082">
    <property type="entry name" value="Gneg_AbrB_dup"/>
    <property type="match status" value="2"/>
</dbReference>
<keyword evidence="1" id="KW-0472">Membrane</keyword>
<sequence length="350" mass="36042">MTSPLPAGTIIRRTLVTLLISAAGGGLAALVNLPAAWLMGGALAVAIAALLGVKVMLPTWLRDATFVLTGLSMGAAVARDSLTLIVQWPVTLAALAVELILIITLTGFLLRKLFGLDRGTAYLSSFPGHLSFVMSIAAAGVGDTRQIIIIQVIRILILTICVPIGALFLPIGHYEGAPVQAPMGFETLLPVGLACAVAGFILTKLKAPAGYVLGAMAVAICAKFAGLFEGSMPQPLLIATFILIGGLIGSRFNGITRSEFKQAAIGGLAGTALTVAIATGVTLAVAPFVDMPFGQIWLGLSPGALEGMGALGIALGFDTAFIAAHHVSRLLMLTFAIPVVAMLIRDKELP</sequence>
<dbReference type="PIRSF" id="PIRSF038991">
    <property type="entry name" value="Protein_AbrB"/>
    <property type="match status" value="1"/>
</dbReference>
<proteinExistence type="predicted"/>
<dbReference type="GO" id="GO:0016020">
    <property type="term" value="C:membrane"/>
    <property type="evidence" value="ECO:0007669"/>
    <property type="project" value="InterPro"/>
</dbReference>